<keyword evidence="2" id="KW-1185">Reference proteome</keyword>
<dbReference type="EMBL" id="CP022987">
    <property type="protein sequence ID" value="QAA93322.1"/>
    <property type="molecule type" value="Genomic_DNA"/>
</dbReference>
<dbReference type="NCBIfam" id="NF046053">
    <property type="entry name" value="lipo_BPTD_2524"/>
    <property type="match status" value="1"/>
</dbReference>
<dbReference type="AlphaFoldDB" id="A0A410GAI3"/>
<dbReference type="RefSeq" id="WP_128354364.1">
    <property type="nucleotide sequence ID" value="NZ_CP022987.1"/>
</dbReference>
<gene>
    <name evidence="1" type="ORF">CKA81_05340</name>
</gene>
<evidence type="ECO:0008006" key="3">
    <source>
        <dbReference type="Google" id="ProtNLM"/>
    </source>
</evidence>
<protein>
    <recommendedName>
        <fullName evidence="3">Lipoprotein</fullName>
    </recommendedName>
</protein>
<dbReference type="OrthoDB" id="8685129at2"/>
<proteinExistence type="predicted"/>
<dbReference type="Proteomes" id="UP000283474">
    <property type="component" value="Chromosome"/>
</dbReference>
<reference evidence="1 2" key="1">
    <citation type="submission" date="2017-08" db="EMBL/GenBank/DDBJ databases">
        <authorList>
            <person name="Park S.-J."/>
            <person name="Kim H."/>
        </authorList>
    </citation>
    <scope>NUCLEOTIDE SEQUENCE [LARGE SCALE GENOMIC DNA]</scope>
    <source>
        <strain evidence="2">ye3</strain>
    </source>
</reference>
<evidence type="ECO:0000313" key="2">
    <source>
        <dbReference type="Proteomes" id="UP000283474"/>
    </source>
</evidence>
<name>A0A410GAI3_9BURK</name>
<dbReference type="PROSITE" id="PS51257">
    <property type="entry name" value="PROKAR_LIPOPROTEIN"/>
    <property type="match status" value="1"/>
</dbReference>
<dbReference type="KEGG" id="pus:CKA81_05340"/>
<evidence type="ECO:0000313" key="1">
    <source>
        <dbReference type="EMBL" id="QAA93322.1"/>
    </source>
</evidence>
<accession>A0A410GAI3</accession>
<sequence length="133" mass="14480">MKALLIGMGTAVLLSACTMGIQPGGDFPTVSYTVPRSYQTVYLRVQNQADECLRGKKQYDVHATVDPAMQTGTVAVRAPIGGVEVARSDIEAIDSKHTRVTHTVWGPSPWDERALAAMRHSVLMDMSVCVVYK</sequence>
<organism evidence="1 2">
    <name type="scientific">Pollutimonas thiosulfatoxidans</name>
    <dbReference type="NCBI Taxonomy" id="2028345"/>
    <lineage>
        <taxon>Bacteria</taxon>
        <taxon>Pseudomonadati</taxon>
        <taxon>Pseudomonadota</taxon>
        <taxon>Betaproteobacteria</taxon>
        <taxon>Burkholderiales</taxon>
        <taxon>Alcaligenaceae</taxon>
        <taxon>Pollutimonas</taxon>
    </lineage>
</organism>